<keyword evidence="2" id="KW-1185">Reference proteome</keyword>
<protein>
    <submittedName>
        <fullName evidence="1">Uncharacterized protein</fullName>
    </submittedName>
</protein>
<gene>
    <name evidence="1" type="ORF">KK1_038081</name>
</gene>
<dbReference type="AlphaFoldDB" id="A0A151RDN1"/>
<reference evidence="1" key="1">
    <citation type="journal article" date="2012" name="Nat. Biotechnol.">
        <title>Draft genome sequence of pigeonpea (Cajanus cajan), an orphan legume crop of resource-poor farmers.</title>
        <authorList>
            <person name="Varshney R.K."/>
            <person name="Chen W."/>
            <person name="Li Y."/>
            <person name="Bharti A.K."/>
            <person name="Saxena R.K."/>
            <person name="Schlueter J.A."/>
            <person name="Donoghue M.T."/>
            <person name="Azam S."/>
            <person name="Fan G."/>
            <person name="Whaley A.M."/>
            <person name="Farmer A.D."/>
            <person name="Sheridan J."/>
            <person name="Iwata A."/>
            <person name="Tuteja R."/>
            <person name="Penmetsa R.V."/>
            <person name="Wu W."/>
            <person name="Upadhyaya H.D."/>
            <person name="Yang S.P."/>
            <person name="Shah T."/>
            <person name="Saxena K.B."/>
            <person name="Michael T."/>
            <person name="McCombie W.R."/>
            <person name="Yang B."/>
            <person name="Zhang G."/>
            <person name="Yang H."/>
            <person name="Wang J."/>
            <person name="Spillane C."/>
            <person name="Cook D.R."/>
            <person name="May G.D."/>
            <person name="Xu X."/>
            <person name="Jackson S.A."/>
        </authorList>
    </citation>
    <scope>NUCLEOTIDE SEQUENCE [LARGE SCALE GENOMIC DNA]</scope>
</reference>
<evidence type="ECO:0000313" key="1">
    <source>
        <dbReference type="EMBL" id="KYP40597.1"/>
    </source>
</evidence>
<name>A0A151RDN1_CAJCA</name>
<evidence type="ECO:0000313" key="2">
    <source>
        <dbReference type="Proteomes" id="UP000075243"/>
    </source>
</evidence>
<sequence length="72" mass="8098">MGKHQKIAMEIAAQEFNRLSCSKLDLEIKNSHGNSLQTVSSGKFISNILYLTSIPQRIMFYSLCVCLVSHSH</sequence>
<dbReference type="EMBL" id="KQ483826">
    <property type="protein sequence ID" value="KYP40597.1"/>
    <property type="molecule type" value="Genomic_DNA"/>
</dbReference>
<accession>A0A151RDN1</accession>
<dbReference type="Proteomes" id="UP000075243">
    <property type="component" value="Unassembled WGS sequence"/>
</dbReference>
<proteinExistence type="predicted"/>
<dbReference type="Gramene" id="C.cajan_35021.t">
    <property type="protein sequence ID" value="C.cajan_35021.t.cds1"/>
    <property type="gene ID" value="C.cajan_35021"/>
</dbReference>
<organism evidence="1 2">
    <name type="scientific">Cajanus cajan</name>
    <name type="common">Pigeon pea</name>
    <name type="synonym">Cajanus indicus</name>
    <dbReference type="NCBI Taxonomy" id="3821"/>
    <lineage>
        <taxon>Eukaryota</taxon>
        <taxon>Viridiplantae</taxon>
        <taxon>Streptophyta</taxon>
        <taxon>Embryophyta</taxon>
        <taxon>Tracheophyta</taxon>
        <taxon>Spermatophyta</taxon>
        <taxon>Magnoliopsida</taxon>
        <taxon>eudicotyledons</taxon>
        <taxon>Gunneridae</taxon>
        <taxon>Pentapetalae</taxon>
        <taxon>rosids</taxon>
        <taxon>fabids</taxon>
        <taxon>Fabales</taxon>
        <taxon>Fabaceae</taxon>
        <taxon>Papilionoideae</taxon>
        <taxon>50 kb inversion clade</taxon>
        <taxon>NPAAA clade</taxon>
        <taxon>indigoferoid/millettioid clade</taxon>
        <taxon>Phaseoleae</taxon>
        <taxon>Cajanus</taxon>
    </lineage>
</organism>